<name>D2QXF4_PIRSD</name>
<dbReference type="Pfam" id="PF01435">
    <property type="entry name" value="Peptidase_M48"/>
    <property type="match status" value="1"/>
</dbReference>
<dbReference type="OrthoDB" id="15218at2"/>
<comment type="similarity">
    <text evidence="10">Belongs to the peptidase M48 family.</text>
</comment>
<reference evidence="12 13" key="1">
    <citation type="journal article" date="2009" name="Stand. Genomic Sci.">
        <title>Complete genome sequence of Pirellula staleyi type strain (ATCC 27377).</title>
        <authorList>
            <person name="Clum A."/>
            <person name="Tindall B.J."/>
            <person name="Sikorski J."/>
            <person name="Ivanova N."/>
            <person name="Mavrommatis K."/>
            <person name="Lucas S."/>
            <person name="Glavina del Rio T."/>
            <person name="Nolan M."/>
            <person name="Chen F."/>
            <person name="Tice H."/>
            <person name="Pitluck S."/>
            <person name="Cheng J.F."/>
            <person name="Chertkov O."/>
            <person name="Brettin T."/>
            <person name="Han C."/>
            <person name="Detter J.C."/>
            <person name="Kuske C."/>
            <person name="Bruce D."/>
            <person name="Goodwin L."/>
            <person name="Ovchinikova G."/>
            <person name="Pati A."/>
            <person name="Mikhailova N."/>
            <person name="Chen A."/>
            <person name="Palaniappan K."/>
            <person name="Land M."/>
            <person name="Hauser L."/>
            <person name="Chang Y.J."/>
            <person name="Jeffries C.D."/>
            <person name="Chain P."/>
            <person name="Rohde M."/>
            <person name="Goker M."/>
            <person name="Bristow J."/>
            <person name="Eisen J.A."/>
            <person name="Markowitz V."/>
            <person name="Hugenholtz P."/>
            <person name="Kyrpides N.C."/>
            <person name="Klenk H.P."/>
            <person name="Lapidus A."/>
        </authorList>
    </citation>
    <scope>NUCLEOTIDE SEQUENCE [LARGE SCALE GENOMIC DNA]</scope>
    <source>
        <strain evidence="13">ATCC 27377 / DSM 6068 / ICPB 4128</strain>
    </source>
</reference>
<evidence type="ECO:0000256" key="1">
    <source>
        <dbReference type="ARBA" id="ARBA00022475"/>
    </source>
</evidence>
<dbReference type="KEGG" id="psl:Psta_1464"/>
<keyword evidence="4" id="KW-0479">Metal-binding</keyword>
<dbReference type="GO" id="GO:0046872">
    <property type="term" value="F:metal ion binding"/>
    <property type="evidence" value="ECO:0007669"/>
    <property type="project" value="UniProtKB-KW"/>
</dbReference>
<dbReference type="PANTHER" id="PTHR43221">
    <property type="entry name" value="PROTEASE HTPX"/>
    <property type="match status" value="1"/>
</dbReference>
<evidence type="ECO:0000313" key="13">
    <source>
        <dbReference type="Proteomes" id="UP000001887"/>
    </source>
</evidence>
<dbReference type="InterPro" id="IPR050083">
    <property type="entry name" value="HtpX_protease"/>
</dbReference>
<keyword evidence="6 10" id="KW-0862">Zinc</keyword>
<keyword evidence="8 10" id="KW-0482">Metalloprotease</keyword>
<evidence type="ECO:0000256" key="3">
    <source>
        <dbReference type="ARBA" id="ARBA00022692"/>
    </source>
</evidence>
<evidence type="ECO:0000256" key="9">
    <source>
        <dbReference type="ARBA" id="ARBA00023136"/>
    </source>
</evidence>
<dbReference type="eggNOG" id="COG0501">
    <property type="taxonomic scope" value="Bacteria"/>
</dbReference>
<dbReference type="CDD" id="cd07325">
    <property type="entry name" value="M48_Ste24p_like"/>
    <property type="match status" value="1"/>
</dbReference>
<evidence type="ECO:0000256" key="4">
    <source>
        <dbReference type="ARBA" id="ARBA00022723"/>
    </source>
</evidence>
<gene>
    <name evidence="12" type="ordered locus">Psta_1464</name>
</gene>
<keyword evidence="1" id="KW-1003">Cell membrane</keyword>
<dbReference type="STRING" id="530564.Psta_1464"/>
<keyword evidence="2 10" id="KW-0645">Protease</keyword>
<keyword evidence="9" id="KW-0472">Membrane</keyword>
<keyword evidence="3" id="KW-0812">Transmembrane</keyword>
<dbReference type="Proteomes" id="UP000001887">
    <property type="component" value="Chromosome"/>
</dbReference>
<evidence type="ECO:0000256" key="7">
    <source>
        <dbReference type="ARBA" id="ARBA00022989"/>
    </source>
</evidence>
<keyword evidence="13" id="KW-1185">Reference proteome</keyword>
<proteinExistence type="inferred from homology"/>
<dbReference type="Gene3D" id="3.30.2010.10">
    <property type="entry name" value="Metalloproteases ('zincins'), catalytic domain"/>
    <property type="match status" value="1"/>
</dbReference>
<evidence type="ECO:0000256" key="6">
    <source>
        <dbReference type="ARBA" id="ARBA00022833"/>
    </source>
</evidence>
<protein>
    <submittedName>
        <fullName evidence="12">Peptidase M48 Ste24p</fullName>
    </submittedName>
</protein>
<evidence type="ECO:0000313" key="12">
    <source>
        <dbReference type="EMBL" id="ADB16139.1"/>
    </source>
</evidence>
<dbReference type="PANTHER" id="PTHR43221:SF3">
    <property type="entry name" value="SLL1280 PROTEIN"/>
    <property type="match status" value="1"/>
</dbReference>
<dbReference type="HOGENOM" id="CLU_052979_1_0_0"/>
<accession>D2QXF4</accession>
<dbReference type="AlphaFoldDB" id="D2QXF4"/>
<feature type="domain" description="Peptidase M48" evidence="11">
    <location>
        <begin position="79"/>
        <end position="274"/>
    </location>
</feature>
<comment type="cofactor">
    <cofactor evidence="10">
        <name>Zn(2+)</name>
        <dbReference type="ChEBI" id="CHEBI:29105"/>
    </cofactor>
    <text evidence="10">Binds 1 zinc ion per subunit.</text>
</comment>
<evidence type="ECO:0000259" key="11">
    <source>
        <dbReference type="Pfam" id="PF01435"/>
    </source>
</evidence>
<evidence type="ECO:0000256" key="8">
    <source>
        <dbReference type="ARBA" id="ARBA00023049"/>
    </source>
</evidence>
<dbReference type="GO" id="GO:0006508">
    <property type="term" value="P:proteolysis"/>
    <property type="evidence" value="ECO:0007669"/>
    <property type="project" value="UniProtKB-KW"/>
</dbReference>
<dbReference type="InterPro" id="IPR001915">
    <property type="entry name" value="Peptidase_M48"/>
</dbReference>
<evidence type="ECO:0000256" key="5">
    <source>
        <dbReference type="ARBA" id="ARBA00022801"/>
    </source>
</evidence>
<keyword evidence="5 10" id="KW-0378">Hydrolase</keyword>
<organism evidence="12 13">
    <name type="scientific">Pirellula staleyi (strain ATCC 27377 / DSM 6068 / ICPB 4128)</name>
    <name type="common">Pirella staleyi</name>
    <dbReference type="NCBI Taxonomy" id="530564"/>
    <lineage>
        <taxon>Bacteria</taxon>
        <taxon>Pseudomonadati</taxon>
        <taxon>Planctomycetota</taxon>
        <taxon>Planctomycetia</taxon>
        <taxon>Pirellulales</taxon>
        <taxon>Pirellulaceae</taxon>
        <taxon>Pirellula</taxon>
    </lineage>
</organism>
<sequence>MNIPRFEPLSQQLVPSTTPAHSFASLSPGRYRHHQDEHAMSLLRESAGFGDLVRVHSELFTEYQMRAVNLATNLRVSEKQFPSLHELFRHCCRTLGVYPYPDFFIGYGTNAWTAGVETPHVVIGGGLVESLSREELQFVIGHELGHILFKHVYFQQIGVKMLGLVDLIPVVGGIVKSVAFSQLMHFIRSAEYSADRAGLLACDSFDAAMQTLLRLMRFSTPVPVTLNLDACLEQARELSEEFDSNMTSMLRGAPTEHELTHPWPIRRVKELDRWIREEGYQKLRSEAVALAQQSVLLLEAPQQQAVVCSVCKTPLTSSDRFCFSCGAPLRSIKTSSSHPGEESSK</sequence>
<dbReference type="GO" id="GO:0004222">
    <property type="term" value="F:metalloendopeptidase activity"/>
    <property type="evidence" value="ECO:0007669"/>
    <property type="project" value="InterPro"/>
</dbReference>
<evidence type="ECO:0000256" key="2">
    <source>
        <dbReference type="ARBA" id="ARBA00022670"/>
    </source>
</evidence>
<dbReference type="EMBL" id="CP001848">
    <property type="protein sequence ID" value="ADB16139.1"/>
    <property type="molecule type" value="Genomic_DNA"/>
</dbReference>
<evidence type="ECO:0000256" key="10">
    <source>
        <dbReference type="RuleBase" id="RU003983"/>
    </source>
</evidence>
<keyword evidence="7" id="KW-1133">Transmembrane helix</keyword>